<accession>A0A4Z0BP81</accession>
<dbReference type="EMBL" id="SMLL01000003">
    <property type="protein sequence ID" value="TFZ01117.1"/>
    <property type="molecule type" value="Genomic_DNA"/>
</dbReference>
<dbReference type="InterPro" id="IPR030809">
    <property type="entry name" value="EgtB_signatur"/>
</dbReference>
<dbReference type="InterPro" id="IPR034660">
    <property type="entry name" value="DinB/YfiT-like"/>
</dbReference>
<organism evidence="2 3">
    <name type="scientific">Ramlibacter rhizophilus</name>
    <dbReference type="NCBI Taxonomy" id="1781167"/>
    <lineage>
        <taxon>Bacteria</taxon>
        <taxon>Pseudomonadati</taxon>
        <taxon>Pseudomonadota</taxon>
        <taxon>Betaproteobacteria</taxon>
        <taxon>Burkholderiales</taxon>
        <taxon>Comamonadaceae</taxon>
        <taxon>Ramlibacter</taxon>
    </lineage>
</organism>
<proteinExistence type="predicted"/>
<dbReference type="OrthoDB" id="9768004at2"/>
<dbReference type="SUPFAM" id="SSF109854">
    <property type="entry name" value="DinB/YfiT-like putative metalloenzymes"/>
    <property type="match status" value="1"/>
</dbReference>
<evidence type="ECO:0000313" key="3">
    <source>
        <dbReference type="Proteomes" id="UP000297564"/>
    </source>
</evidence>
<dbReference type="SUPFAM" id="SSF56436">
    <property type="entry name" value="C-type lectin-like"/>
    <property type="match status" value="1"/>
</dbReference>
<dbReference type="InterPro" id="IPR051043">
    <property type="entry name" value="Sulfatase_Mod_Factor_Kinase"/>
</dbReference>
<dbReference type="NCBIfam" id="NF041186">
    <property type="entry name" value="SenA"/>
    <property type="match status" value="1"/>
</dbReference>
<dbReference type="InterPro" id="IPR042095">
    <property type="entry name" value="SUMF_sf"/>
</dbReference>
<feature type="domain" description="Sulfatase-modifying factor enzyme-like" evidence="1">
    <location>
        <begin position="222"/>
        <end position="319"/>
    </location>
</feature>
<protein>
    <submittedName>
        <fullName evidence="2">Ergothioneine biosynthesis protein EgtB</fullName>
    </submittedName>
</protein>
<dbReference type="InterPro" id="IPR005532">
    <property type="entry name" value="SUMF_dom"/>
</dbReference>
<dbReference type="Gene3D" id="3.90.1580.10">
    <property type="entry name" value="paralog of FGE (formylglycine-generating enzyme)"/>
    <property type="match status" value="2"/>
</dbReference>
<comment type="caution">
    <text evidence="2">The sequence shown here is derived from an EMBL/GenBank/DDBJ whole genome shotgun (WGS) entry which is preliminary data.</text>
</comment>
<dbReference type="RefSeq" id="WP_135284415.1">
    <property type="nucleotide sequence ID" value="NZ_SMLL01000003.1"/>
</dbReference>
<name>A0A4Z0BP81_9BURK</name>
<dbReference type="NCBIfam" id="TIGR04373">
    <property type="entry name" value="egtB_X_signatur"/>
    <property type="match status" value="1"/>
</dbReference>
<sequence length="405" mass="44849">MSDPLVGYSVPAQHARWEAGQQLRCGGPRALSRALQAVRARTLALAGMYAQALGPAMAVPPRETLNPPRWELGHVAWFQQWWIERNPHRARGFRADPLVPRPPSDLPEADAWYDSGAVPHATRWDLPLPPLASTLDWLGSTQARTLALLEGLPDDADDDALYFFRLACLHEAMHVEAAAYMARSLGFLDPGTPDGQAGQCGPASLHLPAQAWTTGWCGPGFAFDNELPARRLSLDAFQIDADPVSWDRFAGFVEAGGYANARWWTAPGWAWRLRARPHAPTFPTGSEAALHLSAHEAEAWCRWAGRRLPTEAEWECAAMTAPGFRWGDCWEWTGSVFAPLPGFEPHPYLDYSQPWFRSRRVLKGASPWTPACLAHPRFRNFYPPARCDIFAGFRSCAPAVDAPAV</sequence>
<dbReference type="AlphaFoldDB" id="A0A4Z0BP81"/>
<dbReference type="InterPro" id="IPR016187">
    <property type="entry name" value="CTDL_fold"/>
</dbReference>
<reference evidence="2 3" key="1">
    <citation type="submission" date="2019-03" db="EMBL/GenBank/DDBJ databases">
        <title>Ramlibacter rhizophilus CCTCC AB2015357, whole genome shotgun sequence.</title>
        <authorList>
            <person name="Zhang X."/>
            <person name="Feng G."/>
            <person name="Zhu H."/>
        </authorList>
    </citation>
    <scope>NUCLEOTIDE SEQUENCE [LARGE SCALE GENOMIC DNA]</scope>
    <source>
        <strain evidence="2 3">CCTCC AB2015357</strain>
    </source>
</reference>
<evidence type="ECO:0000313" key="2">
    <source>
        <dbReference type="EMBL" id="TFZ01117.1"/>
    </source>
</evidence>
<evidence type="ECO:0000259" key="1">
    <source>
        <dbReference type="Pfam" id="PF03781"/>
    </source>
</evidence>
<gene>
    <name evidence="2" type="primary">egtB</name>
    <name evidence="2" type="ORF">EZ242_06920</name>
</gene>
<dbReference type="Proteomes" id="UP000297564">
    <property type="component" value="Unassembled WGS sequence"/>
</dbReference>
<dbReference type="PANTHER" id="PTHR23150">
    <property type="entry name" value="SULFATASE MODIFYING FACTOR 1, 2"/>
    <property type="match status" value="1"/>
</dbReference>
<keyword evidence="3" id="KW-1185">Reference proteome</keyword>
<dbReference type="Pfam" id="PF03781">
    <property type="entry name" value="FGE-sulfatase"/>
    <property type="match status" value="1"/>
</dbReference>